<keyword evidence="1" id="KW-1133">Transmembrane helix</keyword>
<feature type="transmembrane region" description="Helical" evidence="1">
    <location>
        <begin position="231"/>
        <end position="250"/>
    </location>
</feature>
<evidence type="ECO:0000313" key="3">
    <source>
        <dbReference type="Proteomes" id="UP000053157"/>
    </source>
</evidence>
<proteinExistence type="predicted"/>
<evidence type="ECO:0008006" key="4">
    <source>
        <dbReference type="Google" id="ProtNLM"/>
    </source>
</evidence>
<comment type="caution">
    <text evidence="2">The sequence shown here is derived from an EMBL/GenBank/DDBJ whole genome shotgun (WGS) entry which is preliminary data.</text>
</comment>
<dbReference type="Proteomes" id="UP000053157">
    <property type="component" value="Unassembled WGS sequence"/>
</dbReference>
<evidence type="ECO:0000256" key="1">
    <source>
        <dbReference type="SAM" id="Phobius"/>
    </source>
</evidence>
<dbReference type="EMBL" id="LOPV01000010">
    <property type="protein sequence ID" value="KTG30918.1"/>
    <property type="molecule type" value="Genomic_DNA"/>
</dbReference>
<reference evidence="2 3" key="1">
    <citation type="submission" date="2015-12" db="EMBL/GenBank/DDBJ databases">
        <title>Haloferax profundi sp. nov. isolated from the Discovery deep brine-seawater interface in the Red Sea.</title>
        <authorList>
            <person name="Zhang G."/>
            <person name="Stingl U."/>
            <person name="Rashid M."/>
        </authorList>
    </citation>
    <scope>NUCLEOTIDE SEQUENCE [LARGE SCALE GENOMIC DNA]</scope>
    <source>
        <strain evidence="2 3">SB29</strain>
    </source>
</reference>
<dbReference type="Pfam" id="PF04018">
    <property type="entry name" value="VCA0040-like"/>
    <property type="match status" value="1"/>
</dbReference>
<dbReference type="InterPro" id="IPR007163">
    <property type="entry name" value="VCA0040-like"/>
</dbReference>
<organism evidence="2 3">
    <name type="scientific">Haloferax profundi</name>
    <dbReference type="NCBI Taxonomy" id="1544718"/>
    <lineage>
        <taxon>Archaea</taxon>
        <taxon>Methanobacteriati</taxon>
        <taxon>Methanobacteriota</taxon>
        <taxon>Stenosarchaea group</taxon>
        <taxon>Halobacteria</taxon>
        <taxon>Halobacteriales</taxon>
        <taxon>Haloferacaceae</taxon>
        <taxon>Haloferax</taxon>
    </lineage>
</organism>
<dbReference type="RefSeq" id="WP_058570593.1">
    <property type="nucleotide sequence ID" value="NZ_LOPV01000010.1"/>
</dbReference>
<name>A0A0W1SWS8_9EURY</name>
<dbReference type="PANTHER" id="PTHR37308:SF1">
    <property type="entry name" value="POLYPRENYL-PHOSPHATE TRANSPORTER"/>
    <property type="match status" value="1"/>
</dbReference>
<protein>
    <recommendedName>
        <fullName evidence="4">DUF368 domain-containing protein</fullName>
    </recommendedName>
</protein>
<feature type="transmembrane region" description="Helical" evidence="1">
    <location>
        <begin position="172"/>
        <end position="196"/>
    </location>
</feature>
<keyword evidence="1" id="KW-0812">Transmembrane</keyword>
<gene>
    <name evidence="2" type="ORF">AUR66_05615</name>
</gene>
<keyword evidence="3" id="KW-1185">Reference proteome</keyword>
<feature type="transmembrane region" description="Helical" evidence="1">
    <location>
        <begin position="117"/>
        <end position="137"/>
    </location>
</feature>
<feature type="transmembrane region" description="Helical" evidence="1">
    <location>
        <begin position="262"/>
        <end position="279"/>
    </location>
</feature>
<dbReference type="PANTHER" id="PTHR37308">
    <property type="entry name" value="INTEGRAL MEMBRANE PROTEIN"/>
    <property type="match status" value="1"/>
</dbReference>
<keyword evidence="1" id="KW-0472">Membrane</keyword>
<dbReference type="OrthoDB" id="313161at2157"/>
<dbReference type="AlphaFoldDB" id="A0A0W1SWS8"/>
<feature type="transmembrane region" description="Helical" evidence="1">
    <location>
        <begin position="143"/>
        <end position="165"/>
    </location>
</feature>
<accession>A0A0W1SWS8</accession>
<feature type="transmembrane region" description="Helical" evidence="1">
    <location>
        <begin position="291"/>
        <end position="313"/>
    </location>
</feature>
<sequence>MSTHTDERPALLSWLVLYLKGVCMGAADAVPGVSGGTIALVTGIYERLISAVTAITPERIRRVLSGLSPKHRSDAVAALREIDVGFLVVLGAGIVTAIITVTRVLTVAIDQQPVPTFGFFFGLIAASAVVLYAQVSLDSPRQLVAAVAGFTVAFVASGTVGTALGNSLPVTVVAGAIAVSAMILPGISGSLLLLLLGQYEYMTGTLSEFVDTLIDVAMGGPTSSLVEPGTIVVAFIAGALVGLFTIAHVVRWALEHYRRETLAFLVSLIVGALRAPVVKTSEKLGELGQTWSVELFGIFALAALGGAILVLLVDRYTMVIEP</sequence>
<evidence type="ECO:0000313" key="2">
    <source>
        <dbReference type="EMBL" id="KTG30918.1"/>
    </source>
</evidence>
<feature type="transmembrane region" description="Helical" evidence="1">
    <location>
        <begin position="84"/>
        <end position="105"/>
    </location>
</feature>